<dbReference type="InterPro" id="IPR021139">
    <property type="entry name" value="NYN"/>
</dbReference>
<dbReference type="InterPro" id="IPR056042">
    <property type="entry name" value="DUF7625"/>
</dbReference>
<evidence type="ECO:0000259" key="3">
    <source>
        <dbReference type="Pfam" id="PF14418"/>
    </source>
</evidence>
<feature type="domain" description="OST-HTH associated" evidence="3">
    <location>
        <begin position="599"/>
        <end position="660"/>
    </location>
</feature>
<dbReference type="eggNOG" id="ENOG502QWNR">
    <property type="taxonomic scope" value="Eukaryota"/>
</dbReference>
<evidence type="ECO:0000256" key="1">
    <source>
        <dbReference type="SAM" id="MobiDB-lite"/>
    </source>
</evidence>
<feature type="compositionally biased region" description="Low complexity" evidence="1">
    <location>
        <begin position="387"/>
        <end position="404"/>
    </location>
</feature>
<name>A0A087GZV2_ARAAL</name>
<reference evidence="6" key="1">
    <citation type="journal article" date="2015" name="Nat. Plants">
        <title>Genome expansion of Arabis alpina linked with retrotransposition and reduced symmetric DNA methylation.</title>
        <authorList>
            <person name="Willing E.M."/>
            <person name="Rawat V."/>
            <person name="Mandakova T."/>
            <person name="Maumus F."/>
            <person name="James G.V."/>
            <person name="Nordstroem K.J."/>
            <person name="Becker C."/>
            <person name="Warthmann N."/>
            <person name="Chica C."/>
            <person name="Szarzynska B."/>
            <person name="Zytnicki M."/>
            <person name="Albani M.C."/>
            <person name="Kiefer C."/>
            <person name="Bergonzi S."/>
            <person name="Castaings L."/>
            <person name="Mateos J.L."/>
            <person name="Berns M.C."/>
            <person name="Bujdoso N."/>
            <person name="Piofczyk T."/>
            <person name="de Lorenzo L."/>
            <person name="Barrero-Sicilia C."/>
            <person name="Mateos I."/>
            <person name="Piednoel M."/>
            <person name="Hagmann J."/>
            <person name="Chen-Min-Tao R."/>
            <person name="Iglesias-Fernandez R."/>
            <person name="Schuster S.C."/>
            <person name="Alonso-Blanco C."/>
            <person name="Roudier F."/>
            <person name="Carbonero P."/>
            <person name="Paz-Ares J."/>
            <person name="Davis S.J."/>
            <person name="Pecinka A."/>
            <person name="Quesneville H."/>
            <person name="Colot V."/>
            <person name="Lysak M.A."/>
            <person name="Weigel D."/>
            <person name="Coupland G."/>
            <person name="Schneeberger K."/>
        </authorList>
    </citation>
    <scope>NUCLEOTIDE SEQUENCE [LARGE SCALE GENOMIC DNA]</scope>
    <source>
        <strain evidence="6">cv. Pajares</strain>
    </source>
</reference>
<sequence>MNTTVVEGDFETLPAEMAEPQYEKAKTAVWWDIENCQVPKGMDAHGIAQNISTALKNMNYGGPVSISAFGDTNRIPPATQQALNSTGIALNHVPAGAKDASDKKILVNMFCWALDNPAPANCMLISGDRDFSDALHQLRLRRYNVLLAQPKKASVPLVHAARTVWLWTSLSAGGSPLSRIESMKLIANADTEECVPSSQPLDSNSDTRRILDNKIKVKYLPKPTNYQPVAPKALNNNNRPQQNGQGKLVKKPHEVFRSSEPSASTSVPATSLPSSNVNPFPGNVMSNPQNQYNCPPRPVSYPPRQPYPNPNPSWNNGNSIQNHGQNYYPNAARPGGTNMQPPYGNVFQPYRPENLNPPMGNGFRGMHPRNDGPRFSSPPLVATPNISNLNPSQQYPSQPQNRPNFNHQVRQEFRPKSSYSPSVNGPNKGSLPRSSSAPVTHTTTTTGHTNSSTPGVSPSQPPVVTTGTGSSNGTWGTQECPPPSEYVQGLIGVILHALNILKTEKVMPTEPNISDCIQYGDPKHRGTDVKKALESAIEHRMIMVSNMGQLKLYIGINKKLWTCVNPLGGNPKQHPKATWDRIQQFLTSSSGRVAIMATQCSYEAAQILKKECLKEFTIGDIVQILNITATSKKWITFNQTGWKPITINLAAETTNKTATETVTGIQTVA</sequence>
<proteinExistence type="predicted"/>
<feature type="region of interest" description="Disordered" evidence="1">
    <location>
        <begin position="221"/>
        <end position="327"/>
    </location>
</feature>
<dbReference type="Pfam" id="PF14418">
    <property type="entry name" value="OHA"/>
    <property type="match status" value="1"/>
</dbReference>
<evidence type="ECO:0000259" key="2">
    <source>
        <dbReference type="Pfam" id="PF01936"/>
    </source>
</evidence>
<dbReference type="Gramene" id="KFK35404">
    <property type="protein sequence ID" value="KFK35404"/>
    <property type="gene ID" value="AALP_AA5G280400"/>
</dbReference>
<dbReference type="InterPro" id="IPR024768">
    <property type="entry name" value="Marf1"/>
</dbReference>
<accession>A0A087GZV2</accession>
<protein>
    <recommendedName>
        <fullName evidence="7">NYN domain-containing protein</fullName>
    </recommendedName>
</protein>
<feature type="domain" description="NYN" evidence="2">
    <location>
        <begin position="26"/>
        <end position="162"/>
    </location>
</feature>
<dbReference type="Pfam" id="PF24620">
    <property type="entry name" value="DUF7625"/>
    <property type="match status" value="1"/>
</dbReference>
<dbReference type="OrthoDB" id="549353at2759"/>
<dbReference type="PANTHER" id="PTHR14379:SF7">
    <property type="entry name" value="ENDONUCLEASE OR GLYCOSYL HYDROLASE-RELATED"/>
    <property type="match status" value="1"/>
</dbReference>
<dbReference type="PANTHER" id="PTHR14379">
    <property type="entry name" value="LIMKAIN B LKAP"/>
    <property type="match status" value="1"/>
</dbReference>
<gene>
    <name evidence="5" type="ordered locus">AALP_Aa5g280400</name>
</gene>
<dbReference type="OMA" id="HISIRYP"/>
<dbReference type="Gene3D" id="3.40.50.1010">
    <property type="entry name" value="5'-nuclease"/>
    <property type="match status" value="1"/>
</dbReference>
<evidence type="ECO:0008006" key="7">
    <source>
        <dbReference type="Google" id="ProtNLM"/>
    </source>
</evidence>
<dbReference type="GO" id="GO:0004540">
    <property type="term" value="F:RNA nuclease activity"/>
    <property type="evidence" value="ECO:0007669"/>
    <property type="project" value="InterPro"/>
</dbReference>
<feature type="domain" description="DUF7625" evidence="4">
    <location>
        <begin position="477"/>
        <end position="570"/>
    </location>
</feature>
<dbReference type="Proteomes" id="UP000029120">
    <property type="component" value="Chromosome 5"/>
</dbReference>
<feature type="compositionally biased region" description="Low complexity" evidence="1">
    <location>
        <begin position="465"/>
        <end position="477"/>
    </location>
</feature>
<dbReference type="GO" id="GO:0010468">
    <property type="term" value="P:regulation of gene expression"/>
    <property type="evidence" value="ECO:0007669"/>
    <property type="project" value="InterPro"/>
</dbReference>
<dbReference type="GO" id="GO:0005777">
    <property type="term" value="C:peroxisome"/>
    <property type="evidence" value="ECO:0007669"/>
    <property type="project" value="InterPro"/>
</dbReference>
<organism evidence="5 6">
    <name type="scientific">Arabis alpina</name>
    <name type="common">Alpine rock-cress</name>
    <dbReference type="NCBI Taxonomy" id="50452"/>
    <lineage>
        <taxon>Eukaryota</taxon>
        <taxon>Viridiplantae</taxon>
        <taxon>Streptophyta</taxon>
        <taxon>Embryophyta</taxon>
        <taxon>Tracheophyta</taxon>
        <taxon>Spermatophyta</taxon>
        <taxon>Magnoliopsida</taxon>
        <taxon>eudicotyledons</taxon>
        <taxon>Gunneridae</taxon>
        <taxon>Pentapetalae</taxon>
        <taxon>rosids</taxon>
        <taxon>malvids</taxon>
        <taxon>Brassicales</taxon>
        <taxon>Brassicaceae</taxon>
        <taxon>Arabideae</taxon>
        <taxon>Arabis</taxon>
    </lineage>
</organism>
<dbReference type="Pfam" id="PF01936">
    <property type="entry name" value="NYN"/>
    <property type="match status" value="1"/>
</dbReference>
<feature type="compositionally biased region" description="Polar residues" evidence="1">
    <location>
        <begin position="259"/>
        <end position="293"/>
    </location>
</feature>
<dbReference type="GO" id="GO:0003729">
    <property type="term" value="F:mRNA binding"/>
    <property type="evidence" value="ECO:0007669"/>
    <property type="project" value="EnsemblPlants"/>
</dbReference>
<feature type="compositionally biased region" description="Low complexity" evidence="1">
    <location>
        <begin position="235"/>
        <end position="246"/>
    </location>
</feature>
<feature type="compositionally biased region" description="Polar residues" evidence="1">
    <location>
        <begin position="417"/>
        <end position="427"/>
    </location>
</feature>
<dbReference type="InterPro" id="IPR025677">
    <property type="entry name" value="OST-HTH-assoc_dom"/>
</dbReference>
<evidence type="ECO:0000259" key="4">
    <source>
        <dbReference type="Pfam" id="PF24620"/>
    </source>
</evidence>
<dbReference type="AlphaFoldDB" id="A0A087GZV2"/>
<feature type="region of interest" description="Disordered" evidence="1">
    <location>
        <begin position="354"/>
        <end position="481"/>
    </location>
</feature>
<evidence type="ECO:0000313" key="6">
    <source>
        <dbReference type="Proteomes" id="UP000029120"/>
    </source>
</evidence>
<evidence type="ECO:0000313" key="5">
    <source>
        <dbReference type="EMBL" id="KFK35404.1"/>
    </source>
</evidence>
<keyword evidence="6" id="KW-1185">Reference proteome</keyword>
<feature type="compositionally biased region" description="Pro residues" evidence="1">
    <location>
        <begin position="295"/>
        <end position="311"/>
    </location>
</feature>
<feature type="compositionally biased region" description="Low complexity" evidence="1">
    <location>
        <begin position="434"/>
        <end position="455"/>
    </location>
</feature>
<dbReference type="CDD" id="cd10910">
    <property type="entry name" value="PIN_limkain_b1_N_like"/>
    <property type="match status" value="1"/>
</dbReference>
<dbReference type="EMBL" id="CM002873">
    <property type="protein sequence ID" value="KFK35404.1"/>
    <property type="molecule type" value="Genomic_DNA"/>
</dbReference>